<evidence type="ECO:0000256" key="4">
    <source>
        <dbReference type="ARBA" id="ARBA00023136"/>
    </source>
</evidence>
<dbReference type="Proteomes" id="UP000216063">
    <property type="component" value="Unassembled WGS sequence"/>
</dbReference>
<gene>
    <name evidence="6" type="ORF">CG716_17875</name>
</gene>
<evidence type="ECO:0000256" key="3">
    <source>
        <dbReference type="ARBA" id="ARBA00023121"/>
    </source>
</evidence>
<dbReference type="EMBL" id="NOZR01000015">
    <property type="protein sequence ID" value="OYN77744.1"/>
    <property type="molecule type" value="Genomic_DNA"/>
</dbReference>
<dbReference type="InterPro" id="IPR038261">
    <property type="entry name" value="GPP34-like_sf"/>
</dbReference>
<comment type="subcellular location">
    <subcellularLocation>
        <location evidence="1">Golgi apparatus membrane</location>
        <topology evidence="1">Peripheral membrane protein</topology>
        <orientation evidence="1">Cytoplasmic side</orientation>
    </subcellularLocation>
</comment>
<dbReference type="AlphaFoldDB" id="A0A255DEM5"/>
<dbReference type="Gene3D" id="1.10.3630.10">
    <property type="entry name" value="yeast vps74-n-term truncation variant domain like"/>
    <property type="match status" value="1"/>
</dbReference>
<comment type="caution">
    <text evidence="6">The sequence shown here is derived from an EMBL/GenBank/DDBJ whole genome shotgun (WGS) entry which is preliminary data.</text>
</comment>
<name>A0A255DEM5_9MYCO</name>
<dbReference type="OrthoDB" id="4717569at2"/>
<feature type="region of interest" description="Disordered" evidence="5">
    <location>
        <begin position="1"/>
        <end position="29"/>
    </location>
</feature>
<reference evidence="6 7" key="1">
    <citation type="submission" date="2017-07" db="EMBL/GenBank/DDBJ databases">
        <title>The new phylogeny of genus Mycobacterium.</title>
        <authorList>
            <person name="Tortoli E."/>
            <person name="Trovato A."/>
            <person name="Cirillo D.M."/>
        </authorList>
    </citation>
    <scope>NUCLEOTIDE SEQUENCE [LARGE SCALE GENOMIC DNA]</scope>
    <source>
        <strain evidence="6 7">ATCC 33027</strain>
    </source>
</reference>
<keyword evidence="7" id="KW-1185">Reference proteome</keyword>
<proteinExistence type="predicted"/>
<protein>
    <recommendedName>
        <fullName evidence="8">GPP34 family phosphoprotein</fullName>
    </recommendedName>
</protein>
<accession>A0A255DEM5</accession>
<dbReference type="GO" id="GO:0012505">
    <property type="term" value="C:endomembrane system"/>
    <property type="evidence" value="ECO:0007669"/>
    <property type="project" value="UniProtKB-ARBA"/>
</dbReference>
<evidence type="ECO:0000313" key="7">
    <source>
        <dbReference type="Proteomes" id="UP000216063"/>
    </source>
</evidence>
<evidence type="ECO:0000256" key="5">
    <source>
        <dbReference type="SAM" id="MobiDB-lite"/>
    </source>
</evidence>
<evidence type="ECO:0008006" key="8">
    <source>
        <dbReference type="Google" id="ProtNLM"/>
    </source>
</evidence>
<sequence>MISNPFCDNSERGGDMQHIGGRSSESTSVPSTLHGQLYLLTFDPEQGRFDVDDPALFGFALQAAMLADLYLMGFLVERGGRAVPGKAASPDDPILRAAFAQVGVHNRATWAQLVARNAREAISAVQEQLTSEGWLRVGSLEPYDEYRVRELIDDVGDAVRTAIAGYPAEPWLLSCGLLALLAGLPGLADFVADAEDTRRLDELTREAIAPVAGLAEAIRSHRQGGTR</sequence>
<evidence type="ECO:0000313" key="6">
    <source>
        <dbReference type="EMBL" id="OYN77744.1"/>
    </source>
</evidence>
<evidence type="ECO:0000256" key="2">
    <source>
        <dbReference type="ARBA" id="ARBA00023034"/>
    </source>
</evidence>
<dbReference type="GO" id="GO:0070273">
    <property type="term" value="F:phosphatidylinositol-4-phosphate binding"/>
    <property type="evidence" value="ECO:0007669"/>
    <property type="project" value="InterPro"/>
</dbReference>
<dbReference type="Pfam" id="PF05719">
    <property type="entry name" value="GPP34"/>
    <property type="match status" value="1"/>
</dbReference>
<dbReference type="GO" id="GO:0005737">
    <property type="term" value="C:cytoplasm"/>
    <property type="evidence" value="ECO:0007669"/>
    <property type="project" value="UniProtKB-ARBA"/>
</dbReference>
<keyword evidence="2" id="KW-0333">Golgi apparatus</keyword>
<dbReference type="InterPro" id="IPR008628">
    <property type="entry name" value="GPP34-like"/>
</dbReference>
<keyword evidence="4" id="KW-0472">Membrane</keyword>
<evidence type="ECO:0000256" key="1">
    <source>
        <dbReference type="ARBA" id="ARBA00004255"/>
    </source>
</evidence>
<organism evidence="6 7">
    <name type="scientific">Mycolicibacterium sphagni</name>
    <dbReference type="NCBI Taxonomy" id="1786"/>
    <lineage>
        <taxon>Bacteria</taxon>
        <taxon>Bacillati</taxon>
        <taxon>Actinomycetota</taxon>
        <taxon>Actinomycetes</taxon>
        <taxon>Mycobacteriales</taxon>
        <taxon>Mycobacteriaceae</taxon>
        <taxon>Mycolicibacterium</taxon>
    </lineage>
</organism>
<keyword evidence="3" id="KW-0446">Lipid-binding</keyword>